<dbReference type="CDD" id="cd00042">
    <property type="entry name" value="CY"/>
    <property type="match status" value="1"/>
</dbReference>
<dbReference type="OrthoDB" id="1908104at2759"/>
<evidence type="ECO:0000313" key="7">
    <source>
        <dbReference type="Proteomes" id="UP000236161"/>
    </source>
</evidence>
<dbReference type="Proteomes" id="UP000236161">
    <property type="component" value="Unassembled WGS sequence"/>
</dbReference>
<reference evidence="6 7" key="1">
    <citation type="journal article" date="2017" name="Nature">
        <title>The Apostasia genome and the evolution of orchids.</title>
        <authorList>
            <person name="Zhang G.Q."/>
            <person name="Liu K.W."/>
            <person name="Li Z."/>
            <person name="Lohaus R."/>
            <person name="Hsiao Y.Y."/>
            <person name="Niu S.C."/>
            <person name="Wang J.Y."/>
            <person name="Lin Y.C."/>
            <person name="Xu Q."/>
            <person name="Chen L.J."/>
            <person name="Yoshida K."/>
            <person name="Fujiwara S."/>
            <person name="Wang Z.W."/>
            <person name="Zhang Y.Q."/>
            <person name="Mitsuda N."/>
            <person name="Wang M."/>
            <person name="Liu G.H."/>
            <person name="Pecoraro L."/>
            <person name="Huang H.X."/>
            <person name="Xiao X.J."/>
            <person name="Lin M."/>
            <person name="Wu X.Y."/>
            <person name="Wu W.L."/>
            <person name="Chen Y.Y."/>
            <person name="Chang S.B."/>
            <person name="Sakamoto S."/>
            <person name="Ohme-Takagi M."/>
            <person name="Yagi M."/>
            <person name="Zeng S.J."/>
            <person name="Shen C.Y."/>
            <person name="Yeh C.M."/>
            <person name="Luo Y.B."/>
            <person name="Tsai W.C."/>
            <person name="Van de Peer Y."/>
            <person name="Liu Z.J."/>
        </authorList>
    </citation>
    <scope>NUCLEOTIDE SEQUENCE [LARGE SCALE GENOMIC DNA]</scope>
    <source>
        <strain evidence="7">cv. Shenzhen</strain>
        <tissue evidence="6">Stem</tissue>
    </source>
</reference>
<gene>
    <name evidence="6" type="ORF">AXF42_Ash000701</name>
</gene>
<dbReference type="EMBL" id="KZ451982">
    <property type="protein sequence ID" value="PKA54866.1"/>
    <property type="molecule type" value="Genomic_DNA"/>
</dbReference>
<dbReference type="PANTHER" id="PTHR47373">
    <property type="entry name" value="CYSTEINE PROTEINASE INHIBITOR 2"/>
    <property type="match status" value="1"/>
</dbReference>
<evidence type="ECO:0000256" key="1">
    <source>
        <dbReference type="ARBA" id="ARBA00007233"/>
    </source>
</evidence>
<keyword evidence="2" id="KW-0646">Protease inhibitor</keyword>
<dbReference type="GO" id="GO:0004869">
    <property type="term" value="F:cysteine-type endopeptidase inhibitor activity"/>
    <property type="evidence" value="ECO:0007669"/>
    <property type="project" value="UniProtKB-KW"/>
</dbReference>
<dbReference type="Gene3D" id="3.10.450.10">
    <property type="match status" value="1"/>
</dbReference>
<evidence type="ECO:0000259" key="5">
    <source>
        <dbReference type="SMART" id="SM00043"/>
    </source>
</evidence>
<dbReference type="AlphaFoldDB" id="A0A2I0AH97"/>
<dbReference type="SUPFAM" id="SSF54403">
    <property type="entry name" value="Cystatin/monellin"/>
    <property type="match status" value="1"/>
</dbReference>
<evidence type="ECO:0000256" key="3">
    <source>
        <dbReference type="ARBA" id="ARBA00022704"/>
    </source>
</evidence>
<evidence type="ECO:0000256" key="4">
    <source>
        <dbReference type="SAM" id="SignalP"/>
    </source>
</evidence>
<organism evidence="6 7">
    <name type="scientific">Apostasia shenzhenica</name>
    <dbReference type="NCBI Taxonomy" id="1088818"/>
    <lineage>
        <taxon>Eukaryota</taxon>
        <taxon>Viridiplantae</taxon>
        <taxon>Streptophyta</taxon>
        <taxon>Embryophyta</taxon>
        <taxon>Tracheophyta</taxon>
        <taxon>Spermatophyta</taxon>
        <taxon>Magnoliopsida</taxon>
        <taxon>Liliopsida</taxon>
        <taxon>Asparagales</taxon>
        <taxon>Orchidaceae</taxon>
        <taxon>Apostasioideae</taxon>
        <taxon>Apostasia</taxon>
    </lineage>
</organism>
<dbReference type="InterPro" id="IPR000010">
    <property type="entry name" value="Cystatin_dom"/>
</dbReference>
<name>A0A2I0AH97_9ASPA</name>
<keyword evidence="3" id="KW-0789">Thiol protease inhibitor</keyword>
<dbReference type="InterPro" id="IPR046350">
    <property type="entry name" value="Cystatin_sf"/>
</dbReference>
<feature type="signal peptide" evidence="4">
    <location>
        <begin position="1"/>
        <end position="27"/>
    </location>
</feature>
<dbReference type="Pfam" id="PF16845">
    <property type="entry name" value="SQAPI"/>
    <property type="match status" value="1"/>
</dbReference>
<feature type="chain" id="PRO_5018627886" evidence="4">
    <location>
        <begin position="28"/>
        <end position="146"/>
    </location>
</feature>
<dbReference type="PANTHER" id="PTHR47373:SF1">
    <property type="entry name" value="CYSTEINE PROTEINASE INHIBITOR 2"/>
    <property type="match status" value="1"/>
</dbReference>
<sequence length="146" mass="16043">MAQVPLSSLRISIRCFSLLLLLAAVASDLSAMAAVYEIRGHRGWGRKVGGWTVIPDAQSNKEVRNLGRFSVEEYNRGLRSAGDPPLAFSGVLSAIRQVVSGIKYRIRIAAVDSRTGDRRCFEAVVVVRLWLKDRGRDLLSFTPANG</sequence>
<protein>
    <submittedName>
        <fullName evidence="6">Cysteine proteinase inhibitor 10</fullName>
    </submittedName>
</protein>
<dbReference type="SMART" id="SM00043">
    <property type="entry name" value="CY"/>
    <property type="match status" value="1"/>
</dbReference>
<proteinExistence type="inferred from homology"/>
<dbReference type="STRING" id="1088818.A0A2I0AH97"/>
<keyword evidence="4" id="KW-0732">Signal</keyword>
<comment type="similarity">
    <text evidence="1">Belongs to the cystatin family. Phytocystatin subfamily.</text>
</comment>
<feature type="domain" description="Cystatin" evidence="5">
    <location>
        <begin position="46"/>
        <end position="144"/>
    </location>
</feature>
<evidence type="ECO:0000313" key="6">
    <source>
        <dbReference type="EMBL" id="PKA54866.1"/>
    </source>
</evidence>
<keyword evidence="7" id="KW-1185">Reference proteome</keyword>
<accession>A0A2I0AH97</accession>
<evidence type="ECO:0000256" key="2">
    <source>
        <dbReference type="ARBA" id="ARBA00022690"/>
    </source>
</evidence>